<dbReference type="EnsemblMetazoa" id="ASIC017209-RA">
    <property type="protein sequence ID" value="ASIC017209-PA"/>
    <property type="gene ID" value="ASIC017209"/>
</dbReference>
<dbReference type="VEuPathDB" id="VectorBase:ASIC017209"/>
<reference evidence="2" key="2">
    <citation type="submission" date="2020-05" db="UniProtKB">
        <authorList>
            <consortium name="EnsemblMetazoa"/>
        </authorList>
    </citation>
    <scope>IDENTIFICATION</scope>
</reference>
<evidence type="ECO:0000313" key="2">
    <source>
        <dbReference type="EnsemblMetazoa" id="ASIC017209-PA"/>
    </source>
</evidence>
<organism evidence="1">
    <name type="scientific">Anopheles sinensis</name>
    <name type="common">Mosquito</name>
    <dbReference type="NCBI Taxonomy" id="74873"/>
    <lineage>
        <taxon>Eukaryota</taxon>
        <taxon>Metazoa</taxon>
        <taxon>Ecdysozoa</taxon>
        <taxon>Arthropoda</taxon>
        <taxon>Hexapoda</taxon>
        <taxon>Insecta</taxon>
        <taxon>Pterygota</taxon>
        <taxon>Neoptera</taxon>
        <taxon>Endopterygota</taxon>
        <taxon>Diptera</taxon>
        <taxon>Nematocera</taxon>
        <taxon>Culicoidea</taxon>
        <taxon>Culicidae</taxon>
        <taxon>Anophelinae</taxon>
        <taxon>Anopheles</taxon>
    </lineage>
</organism>
<keyword evidence="1" id="KW-0689">Ribosomal protein</keyword>
<evidence type="ECO:0000313" key="3">
    <source>
        <dbReference type="Proteomes" id="UP000030765"/>
    </source>
</evidence>
<gene>
    <name evidence="1" type="ORF">ZHAS_00017209</name>
</gene>
<dbReference type="Proteomes" id="UP000030765">
    <property type="component" value="Unassembled WGS sequence"/>
</dbReference>
<proteinExistence type="predicted"/>
<evidence type="ECO:0000313" key="1">
    <source>
        <dbReference type="EMBL" id="KFB49207.1"/>
    </source>
</evidence>
<accession>A0A084WG63</accession>
<dbReference type="AlphaFoldDB" id="A0A084WG63"/>
<dbReference type="VEuPathDB" id="VectorBase:ASIS006235"/>
<dbReference type="GO" id="GO:0005840">
    <property type="term" value="C:ribosome"/>
    <property type="evidence" value="ECO:0007669"/>
    <property type="project" value="UniProtKB-KW"/>
</dbReference>
<dbReference type="EMBL" id="KE525343">
    <property type="protein sequence ID" value="KFB49207.1"/>
    <property type="molecule type" value="Genomic_DNA"/>
</dbReference>
<name>A0A084WG63_ANOSI</name>
<keyword evidence="3" id="KW-1185">Reference proteome</keyword>
<reference evidence="1 3" key="1">
    <citation type="journal article" date="2014" name="BMC Genomics">
        <title>Genome sequence of Anopheles sinensis provides insight into genetics basis of mosquito competence for malaria parasites.</title>
        <authorList>
            <person name="Zhou D."/>
            <person name="Zhang D."/>
            <person name="Ding G."/>
            <person name="Shi L."/>
            <person name="Hou Q."/>
            <person name="Ye Y."/>
            <person name="Xu Y."/>
            <person name="Zhou H."/>
            <person name="Xiong C."/>
            <person name="Li S."/>
            <person name="Yu J."/>
            <person name="Hong S."/>
            <person name="Yu X."/>
            <person name="Zou P."/>
            <person name="Chen C."/>
            <person name="Chang X."/>
            <person name="Wang W."/>
            <person name="Lv Y."/>
            <person name="Sun Y."/>
            <person name="Ma L."/>
            <person name="Shen B."/>
            <person name="Zhu C."/>
        </authorList>
    </citation>
    <scope>NUCLEOTIDE SEQUENCE [LARGE SCALE GENOMIC DNA]</scope>
</reference>
<keyword evidence="1" id="KW-0687">Ribonucleoprotein</keyword>
<protein>
    <submittedName>
        <fullName evidence="1 2">40S ribosomal protein S23</fullName>
    </submittedName>
</protein>
<dbReference type="EMBL" id="ATLV01023452">
    <property type="status" value="NOT_ANNOTATED_CDS"/>
    <property type="molecule type" value="Genomic_DNA"/>
</dbReference>
<sequence length="113" mass="12848">MKSSALRLAASSWRGKLSNPSFGCGCAVRDHDVTNRFPESPRLRASQPSQCDRDDALVHQKPVPEINPTDLVNMDVGWSWRKDSSTNKHTAHYHNHQFWGDDEPMRLCVYVAK</sequence>